<sequence>MNLISELMPAGEISSGTADFLRASGIFDEAFYRRLVELPAEEDAALHYLQHGWKHGLEPNDSFSGSFLQPFYASCGYDGPPALSWADLCALGGARLPTNAPEAEAQAFQLRSIPLFDADHYARLIPVGLDPALHYVLIGERLGLRPSTGFDPAFYGECYPDLIAAGMAPLQHYWFHGRHEGRRCLAAADRLEFPPLPAGDTRPVVLVVSHEASRTGAPVLGWNIVRHLARDYQVVSVMMHSGPLEADFAAAAAVQVGPMQRSEWEPAQARRMAERLVREYRPLYAVTNSIETHLMVPALARFGVPSVSLVHEFMIYTGQAHLKMADIYHWAPEVIFPARIVAQSSYDNFYILDHRSGISVIPQGQAELPSRPDISASPEEAREAADRLRAIMRPEGEEDAFVVLGVGTVEIRKGVDLFVSTAATLRRMHPELRFRFVWIGGNFQALGDTGFCTFLADQMARSRLEGSVVMIEPVADLEPAYAAADAFFMCSRLDPQPNVGIDAVTRGIPTLCFESACGTGEVLAADPATRHLVVPYLDVHAAASVLGELARNREDLPRLRCEVARVGRETFDMARYVAAIDARGRDAADPRHAADRDRLIEAAIIDPDLVQPPGAPELDNTELALYAMRQWSLWNVVDEPHVTSPLRRPCAGFHPQAYAQAHPEVMRPATRDPVAHWLERGRPAGRWSHPVYSPLRPLPGSEGASPLRIALHSHFHYVDVAPDLAWRLSCNRSACDLFLTTGTEENAEILRRAFRQHRGAVDIRIVPNRGRDIGPFLTMLRQELASGGYDVFGHVHGKKTLVVGGGIGDAWRNFLWENLIGGQHPMLDLAAAAFVQDSGLGLLMAEDPHLVGWDKNRDFAEDLARRMDIPLPLDDFFDFPIGTMFWARPAALRPLLDLGLGWDDYPEEPVPYDGTILHALERLMPFVIRRTGHGIGGLRVPGTNW</sequence>
<proteinExistence type="predicted"/>
<comment type="caution">
    <text evidence="3">The sequence shown here is derived from an EMBL/GenBank/DDBJ whole genome shotgun (WGS) entry which is preliminary data.</text>
</comment>
<dbReference type="PANTHER" id="PTHR12526">
    <property type="entry name" value="GLYCOSYLTRANSFERASE"/>
    <property type="match status" value="1"/>
</dbReference>
<name>A0A5B2TBX3_9PROT</name>
<dbReference type="InterPro" id="IPR007739">
    <property type="entry name" value="RgpF"/>
</dbReference>
<gene>
    <name evidence="3" type="ORF">F0Q34_16950</name>
</gene>
<dbReference type="GO" id="GO:0016757">
    <property type="term" value="F:glycosyltransferase activity"/>
    <property type="evidence" value="ECO:0007669"/>
    <property type="project" value="UniProtKB-KW"/>
</dbReference>
<dbReference type="RefSeq" id="WP_149813437.1">
    <property type="nucleotide sequence ID" value="NZ_VUKA01000012.1"/>
</dbReference>
<dbReference type="Proteomes" id="UP000322110">
    <property type="component" value="Unassembled WGS sequence"/>
</dbReference>
<evidence type="ECO:0000313" key="4">
    <source>
        <dbReference type="Proteomes" id="UP000322110"/>
    </source>
</evidence>
<keyword evidence="1" id="KW-0328">Glycosyltransferase</keyword>
<dbReference type="Pfam" id="PF05045">
    <property type="entry name" value="RgpF"/>
    <property type="match status" value="1"/>
</dbReference>
<organism evidence="3 4">
    <name type="scientific">Teichococcus oryzae</name>
    <dbReference type="NCBI Taxonomy" id="1608942"/>
    <lineage>
        <taxon>Bacteria</taxon>
        <taxon>Pseudomonadati</taxon>
        <taxon>Pseudomonadota</taxon>
        <taxon>Alphaproteobacteria</taxon>
        <taxon>Acetobacterales</taxon>
        <taxon>Roseomonadaceae</taxon>
        <taxon>Roseomonas</taxon>
    </lineage>
</organism>
<keyword evidence="4" id="KW-1185">Reference proteome</keyword>
<keyword evidence="2 3" id="KW-0808">Transferase</keyword>
<reference evidence="3 4" key="1">
    <citation type="journal article" date="2015" name="Int. J. Syst. Evol. Microbiol.">
        <title>Roseomonas oryzae sp. nov., isolated from paddy rhizosphere soil.</title>
        <authorList>
            <person name="Ramaprasad E.V."/>
            <person name="Sasikala Ch."/>
            <person name="Ramana Ch.V."/>
        </authorList>
    </citation>
    <scope>NUCLEOTIDE SEQUENCE [LARGE SCALE GENOMIC DNA]</scope>
    <source>
        <strain evidence="3 4">KCTC 42542</strain>
    </source>
</reference>
<dbReference type="PANTHER" id="PTHR12526:SF629">
    <property type="entry name" value="TEICHURONIC ACID BIOSYNTHESIS GLYCOSYLTRANSFERASE TUAH-RELATED"/>
    <property type="match status" value="1"/>
</dbReference>
<dbReference type="SUPFAM" id="SSF53756">
    <property type="entry name" value="UDP-Glycosyltransferase/glycogen phosphorylase"/>
    <property type="match status" value="1"/>
</dbReference>
<accession>A0A5B2TBX3</accession>
<evidence type="ECO:0000256" key="1">
    <source>
        <dbReference type="ARBA" id="ARBA00022676"/>
    </source>
</evidence>
<dbReference type="Gene3D" id="3.40.50.2000">
    <property type="entry name" value="Glycogen Phosphorylase B"/>
    <property type="match status" value="1"/>
</dbReference>
<dbReference type="EMBL" id="VUKA01000012">
    <property type="protein sequence ID" value="KAA2212006.1"/>
    <property type="molecule type" value="Genomic_DNA"/>
</dbReference>
<dbReference type="Pfam" id="PF13692">
    <property type="entry name" value="Glyco_trans_1_4"/>
    <property type="match status" value="1"/>
</dbReference>
<protein>
    <submittedName>
        <fullName evidence="3">Glycosyltransferase</fullName>
    </submittedName>
</protein>
<dbReference type="OrthoDB" id="7215643at2"/>
<evidence type="ECO:0000313" key="3">
    <source>
        <dbReference type="EMBL" id="KAA2212006.1"/>
    </source>
</evidence>
<dbReference type="AlphaFoldDB" id="A0A5B2TBX3"/>
<evidence type="ECO:0000256" key="2">
    <source>
        <dbReference type="ARBA" id="ARBA00022679"/>
    </source>
</evidence>